<keyword evidence="1" id="KW-1185">Reference proteome</keyword>
<name>A0A7E4VMN0_PANRE</name>
<dbReference type="SUPFAM" id="SSF49599">
    <property type="entry name" value="TRAF domain-like"/>
    <property type="match status" value="1"/>
</dbReference>
<dbReference type="InterPro" id="IPR002083">
    <property type="entry name" value="MATH/TRAF_dom"/>
</dbReference>
<protein>
    <submittedName>
        <fullName evidence="2">MATH domain-containing protein</fullName>
    </submittedName>
</protein>
<reference evidence="2" key="2">
    <citation type="submission" date="2020-10" db="UniProtKB">
        <authorList>
            <consortium name="WormBaseParasite"/>
        </authorList>
    </citation>
    <scope>IDENTIFICATION</scope>
</reference>
<dbReference type="InterPro" id="IPR008974">
    <property type="entry name" value="TRAF-like"/>
</dbReference>
<dbReference type="AlphaFoldDB" id="A0A7E4VMN0"/>
<reference evidence="1" key="1">
    <citation type="journal article" date="2013" name="Genetics">
        <title>The draft genome and transcriptome of Panagrellus redivivus are shaped by the harsh demands of a free-living lifestyle.</title>
        <authorList>
            <person name="Srinivasan J."/>
            <person name="Dillman A.R."/>
            <person name="Macchietto M.G."/>
            <person name="Heikkinen L."/>
            <person name="Lakso M."/>
            <person name="Fracchia K.M."/>
            <person name="Antoshechkin I."/>
            <person name="Mortazavi A."/>
            <person name="Wong G."/>
            <person name="Sternberg P.W."/>
        </authorList>
    </citation>
    <scope>NUCLEOTIDE SEQUENCE [LARGE SCALE GENOMIC DNA]</scope>
    <source>
        <strain evidence="1">MT8872</strain>
    </source>
</reference>
<sequence length="419" mass="47527">MKFEFNDTATIEVNTDLLTCCDEGQYFETKKRSIGKKNLFWWLRCYPNGSGVFCGSVDVSIHTSFGGFSIRHVTTIDRSDVKKSGGGYYKEPLVCNHSLSPHFRIKSGSIIQNNVFVIRCKVNFKIALDEPRIDHMKNFMEDSAIIKLNRKTLESYDLGDSIVGEKRTIADMTWWTKYYPCGVEFENDYYNFDVFFNFTNAPEKTHFSCGLLIGGAFVQKSFDSMYSAGRAISFSHKQLQNADHENDVVDLVCKVSFNRPTKDVPKNPTLPLKLTVLTKPTTSKTCYKDSVAFSILECQLTFNEVGDFGSTPKRFVTGSDKHQWRVLYFPVGVLAPPKGFISLIVEASTTETKTVFLTGEITIRGTPFSKKFKMLVEEDSNIAFPKLISHEELRRIGGIVDQQVIITCDVTFEDHVFEI</sequence>
<dbReference type="Gene3D" id="2.60.210.10">
    <property type="entry name" value="Apoptosis, Tumor Necrosis Factor Receptor Associated Protein 2, Chain A"/>
    <property type="match status" value="1"/>
</dbReference>
<evidence type="ECO:0000313" key="1">
    <source>
        <dbReference type="Proteomes" id="UP000492821"/>
    </source>
</evidence>
<dbReference type="CDD" id="cd00121">
    <property type="entry name" value="MATH"/>
    <property type="match status" value="1"/>
</dbReference>
<proteinExistence type="predicted"/>
<dbReference type="Proteomes" id="UP000492821">
    <property type="component" value="Unassembled WGS sequence"/>
</dbReference>
<accession>A0A7E4VMN0</accession>
<organism evidence="1 2">
    <name type="scientific">Panagrellus redivivus</name>
    <name type="common">Microworm</name>
    <dbReference type="NCBI Taxonomy" id="6233"/>
    <lineage>
        <taxon>Eukaryota</taxon>
        <taxon>Metazoa</taxon>
        <taxon>Ecdysozoa</taxon>
        <taxon>Nematoda</taxon>
        <taxon>Chromadorea</taxon>
        <taxon>Rhabditida</taxon>
        <taxon>Tylenchina</taxon>
        <taxon>Panagrolaimomorpha</taxon>
        <taxon>Panagrolaimoidea</taxon>
        <taxon>Panagrolaimidae</taxon>
        <taxon>Panagrellus</taxon>
    </lineage>
</organism>
<evidence type="ECO:0000313" key="2">
    <source>
        <dbReference type="WBParaSite" id="Pan_g22005.t1"/>
    </source>
</evidence>
<dbReference type="WBParaSite" id="Pan_g22005.t1">
    <property type="protein sequence ID" value="Pan_g22005.t1"/>
    <property type="gene ID" value="Pan_g22005"/>
</dbReference>